<dbReference type="RefSeq" id="WP_301142180.1">
    <property type="nucleotide sequence ID" value="NZ_JAUHQA010000001.1"/>
</dbReference>
<dbReference type="SUPFAM" id="SSF161098">
    <property type="entry name" value="MetI-like"/>
    <property type="match status" value="2"/>
</dbReference>
<feature type="domain" description="ABC transmembrane type-1" evidence="9">
    <location>
        <begin position="347"/>
        <end position="541"/>
    </location>
</feature>
<keyword evidence="7 8" id="KW-0472">Membrane</keyword>
<keyword evidence="5 8" id="KW-0812">Transmembrane</keyword>
<dbReference type="Gene3D" id="1.10.3720.10">
    <property type="entry name" value="MetI-like"/>
    <property type="match status" value="2"/>
</dbReference>
<reference evidence="10" key="1">
    <citation type="submission" date="2023-06" db="EMBL/GenBank/DDBJ databases">
        <title>Egi l300058.</title>
        <authorList>
            <person name="Gao L."/>
            <person name="Fang B.-Z."/>
            <person name="Li W.-J."/>
        </authorList>
    </citation>
    <scope>NUCLEOTIDE SEQUENCE</scope>
    <source>
        <strain evidence="10">EGI L300058</strain>
    </source>
</reference>
<evidence type="ECO:0000313" key="10">
    <source>
        <dbReference type="EMBL" id="MDN4480724.1"/>
    </source>
</evidence>
<evidence type="ECO:0000256" key="5">
    <source>
        <dbReference type="ARBA" id="ARBA00022692"/>
    </source>
</evidence>
<keyword evidence="2 8" id="KW-0813">Transport</keyword>
<dbReference type="InterPro" id="IPR000515">
    <property type="entry name" value="MetI-like"/>
</dbReference>
<evidence type="ECO:0000256" key="6">
    <source>
        <dbReference type="ARBA" id="ARBA00022989"/>
    </source>
</evidence>
<dbReference type="PANTHER" id="PTHR43357:SF4">
    <property type="entry name" value="INNER MEMBRANE ABC TRANSPORTER PERMEASE PROTEIN YDCV"/>
    <property type="match status" value="1"/>
</dbReference>
<evidence type="ECO:0000256" key="4">
    <source>
        <dbReference type="ARBA" id="ARBA00022519"/>
    </source>
</evidence>
<evidence type="ECO:0000256" key="2">
    <source>
        <dbReference type="ARBA" id="ARBA00022448"/>
    </source>
</evidence>
<keyword evidence="4" id="KW-0997">Cell inner membrane</keyword>
<feature type="transmembrane region" description="Helical" evidence="8">
    <location>
        <begin position="72"/>
        <end position="94"/>
    </location>
</feature>
<organism evidence="10 11">
    <name type="scientific">Demequina muriae</name>
    <dbReference type="NCBI Taxonomy" id="3051664"/>
    <lineage>
        <taxon>Bacteria</taxon>
        <taxon>Bacillati</taxon>
        <taxon>Actinomycetota</taxon>
        <taxon>Actinomycetes</taxon>
        <taxon>Micrococcales</taxon>
        <taxon>Demequinaceae</taxon>
        <taxon>Demequina</taxon>
    </lineage>
</organism>
<keyword evidence="11" id="KW-1185">Reference proteome</keyword>
<feature type="transmembrane region" description="Helical" evidence="8">
    <location>
        <begin position="475"/>
        <end position="497"/>
    </location>
</feature>
<comment type="similarity">
    <text evidence="8">Belongs to the binding-protein-dependent transport system permease family.</text>
</comment>
<feature type="transmembrane region" description="Helical" evidence="8">
    <location>
        <begin position="291"/>
        <end position="312"/>
    </location>
</feature>
<comment type="subcellular location">
    <subcellularLocation>
        <location evidence="1">Cell inner membrane</location>
        <topology evidence="1">Multi-pass membrane protein</topology>
    </subcellularLocation>
    <subcellularLocation>
        <location evidence="8">Cell membrane</location>
        <topology evidence="8">Multi-pass membrane protein</topology>
    </subcellularLocation>
</comment>
<keyword evidence="3" id="KW-1003">Cell membrane</keyword>
<name>A0ABT8GHJ5_9MICO</name>
<feature type="domain" description="ABC transmembrane type-1" evidence="9">
    <location>
        <begin position="68"/>
        <end position="259"/>
    </location>
</feature>
<comment type="caution">
    <text evidence="10">The sequence shown here is derived from an EMBL/GenBank/DDBJ whole genome shotgun (WGS) entry which is preliminary data.</text>
</comment>
<dbReference type="PROSITE" id="PS50928">
    <property type="entry name" value="ABC_TM1"/>
    <property type="match status" value="2"/>
</dbReference>
<dbReference type="EMBL" id="JAUHQA010000001">
    <property type="protein sequence ID" value="MDN4480724.1"/>
    <property type="molecule type" value="Genomic_DNA"/>
</dbReference>
<feature type="transmembrane region" description="Helical" evidence="8">
    <location>
        <begin position="189"/>
        <end position="222"/>
    </location>
</feature>
<accession>A0ABT8GHJ5</accession>
<feature type="transmembrane region" description="Helical" evidence="8">
    <location>
        <begin position="351"/>
        <end position="373"/>
    </location>
</feature>
<feature type="transmembrane region" description="Helical" evidence="8">
    <location>
        <begin position="16"/>
        <end position="38"/>
    </location>
</feature>
<feature type="transmembrane region" description="Helical" evidence="8">
    <location>
        <begin position="242"/>
        <end position="263"/>
    </location>
</feature>
<proteinExistence type="inferred from homology"/>
<dbReference type="PANTHER" id="PTHR43357">
    <property type="entry name" value="INNER MEMBRANE ABC TRANSPORTER PERMEASE PROTEIN YDCV"/>
    <property type="match status" value="1"/>
</dbReference>
<evidence type="ECO:0000256" key="8">
    <source>
        <dbReference type="RuleBase" id="RU363032"/>
    </source>
</evidence>
<feature type="transmembrane region" description="Helical" evidence="8">
    <location>
        <begin position="385"/>
        <end position="405"/>
    </location>
</feature>
<evidence type="ECO:0000259" key="9">
    <source>
        <dbReference type="PROSITE" id="PS50928"/>
    </source>
</evidence>
<evidence type="ECO:0000256" key="7">
    <source>
        <dbReference type="ARBA" id="ARBA00023136"/>
    </source>
</evidence>
<evidence type="ECO:0000256" key="1">
    <source>
        <dbReference type="ARBA" id="ARBA00004429"/>
    </source>
</evidence>
<dbReference type="CDD" id="cd06261">
    <property type="entry name" value="TM_PBP2"/>
    <property type="match status" value="2"/>
</dbReference>
<sequence length="552" mass="57304">MTPLRLRHSTPFHHSVGWWALAAVPLAFLGLFFLWPLVAVLGRGLFDGGFDLGGLAEVVASSRTADAVGTTLALAAAGTAGSLALGLPGAYALYRLRWRGQRAVRAVAAVPFVLPTVVVAAAFTALLGRSGPLGGLGLDQSPIAIAAALVFYNVAVVIRVVGGAWAAMDPSTALAARTLGADRRRAFAHVTLPALAPAIGSAAAVVFLFCATSFGVVLVLGGTRVRTVETEIYLQVNQFLDLRAAAVLSVLQLAFVALALGGAEWARRRRERSLGTRRLDGTRPLAGRDRWGVAGILAVLAAVLATPMWALVERSLRTRDGYGLDHYAALLTESGLGGLPVPMWQAAVNSMAAASVATAIATGLGLIVAALLTRRTGRSTLLDSVVMLPLGVSAVVVGLGMLLTLNRSVLGVDLRGSWWLVPIAQAVVALPLVARTLVPASRGISPQMRAAAATLGASPWRVWRTVDWPLLKKPFGLAAGFGFAIALGEFGATTFVARPESPTLTTAIYRLLGRPGIESIGMAFATAVVLAAMTGAVMMASEGLRTQVGADL</sequence>
<protein>
    <submittedName>
        <fullName evidence="10">Iron ABC transporter permease</fullName>
    </submittedName>
</protein>
<keyword evidence="6 8" id="KW-1133">Transmembrane helix</keyword>
<feature type="transmembrane region" description="Helical" evidence="8">
    <location>
        <begin position="143"/>
        <end position="168"/>
    </location>
</feature>
<evidence type="ECO:0000313" key="11">
    <source>
        <dbReference type="Proteomes" id="UP001172708"/>
    </source>
</evidence>
<gene>
    <name evidence="10" type="ORF">QQX02_07305</name>
</gene>
<dbReference type="Proteomes" id="UP001172708">
    <property type="component" value="Unassembled WGS sequence"/>
</dbReference>
<dbReference type="Pfam" id="PF00528">
    <property type="entry name" value="BPD_transp_1"/>
    <property type="match status" value="1"/>
</dbReference>
<feature type="transmembrane region" description="Helical" evidence="8">
    <location>
        <begin position="417"/>
        <end position="438"/>
    </location>
</feature>
<dbReference type="InterPro" id="IPR035906">
    <property type="entry name" value="MetI-like_sf"/>
</dbReference>
<evidence type="ECO:0000256" key="3">
    <source>
        <dbReference type="ARBA" id="ARBA00022475"/>
    </source>
</evidence>
<feature type="transmembrane region" description="Helical" evidence="8">
    <location>
        <begin position="517"/>
        <end position="537"/>
    </location>
</feature>
<feature type="transmembrane region" description="Helical" evidence="8">
    <location>
        <begin position="106"/>
        <end position="128"/>
    </location>
</feature>